<gene>
    <name evidence="1" type="ORF">FEZ08_07530</name>
</gene>
<dbReference type="EMBL" id="VBWP01000006">
    <property type="protein sequence ID" value="TLG72889.1"/>
    <property type="molecule type" value="Genomic_DNA"/>
</dbReference>
<accession>A0A5R8QB56</accession>
<name>A0A5R8QB56_9FIRM</name>
<protein>
    <submittedName>
        <fullName evidence="1">Uncharacterized protein</fullName>
    </submittedName>
</protein>
<keyword evidence="2" id="KW-1185">Reference proteome</keyword>
<dbReference type="RefSeq" id="WP_138191115.1">
    <property type="nucleotide sequence ID" value="NZ_VBWP01000006.1"/>
</dbReference>
<organism evidence="1 2">
    <name type="scientific">Culicoidibacter larvae</name>
    <dbReference type="NCBI Taxonomy" id="2579976"/>
    <lineage>
        <taxon>Bacteria</taxon>
        <taxon>Bacillati</taxon>
        <taxon>Bacillota</taxon>
        <taxon>Culicoidibacteria</taxon>
        <taxon>Culicoidibacterales</taxon>
        <taxon>Culicoidibacteraceae</taxon>
        <taxon>Culicoidibacter</taxon>
    </lineage>
</organism>
<dbReference type="InParanoid" id="A0A5R8QB56"/>
<reference evidence="1 2" key="1">
    <citation type="submission" date="2019-05" db="EMBL/GenBank/DDBJ databases">
        <title>Culicoidintestinum kansasii gen. nov., sp. nov. from the gastrointestinal tract of the biting midge, Culicoides sonorensis.</title>
        <authorList>
            <person name="Neupane S."/>
            <person name="Ghosh A."/>
            <person name="Gunther S."/>
            <person name="Martin K."/>
            <person name="Zurek L."/>
        </authorList>
    </citation>
    <scope>NUCLEOTIDE SEQUENCE [LARGE SCALE GENOMIC DNA]</scope>
    <source>
        <strain evidence="1 2">CS-1</strain>
    </source>
</reference>
<evidence type="ECO:0000313" key="2">
    <source>
        <dbReference type="Proteomes" id="UP000306912"/>
    </source>
</evidence>
<proteinExistence type="predicted"/>
<evidence type="ECO:0000313" key="1">
    <source>
        <dbReference type="EMBL" id="TLG72889.1"/>
    </source>
</evidence>
<dbReference type="AlphaFoldDB" id="A0A5R8QB56"/>
<dbReference type="PROSITE" id="PS51257">
    <property type="entry name" value="PROKAR_LIPOPROTEIN"/>
    <property type="match status" value="1"/>
</dbReference>
<dbReference type="Proteomes" id="UP000306912">
    <property type="component" value="Unassembled WGS sequence"/>
</dbReference>
<comment type="caution">
    <text evidence="1">The sequence shown here is derived from an EMBL/GenBank/DDBJ whole genome shotgun (WGS) entry which is preliminary data.</text>
</comment>
<sequence length="145" mass="16751">MKKILMVLLVSCFLFGCSQEYSLPLRIETEKGIVGDYEILECINKETNVNVKGYGNEYNEVLSIRVESISDKSKSPDAELTDEQLEKKLNEDISNNVANEAAYVYVYNNEIHWIYILRKTIDPDKYINDLISNPETTYTCKLSYE</sequence>